<gene>
    <name evidence="1" type="ORF">L1987_53258</name>
</gene>
<name>A0ACB9EVE6_9ASTR</name>
<organism evidence="1 2">
    <name type="scientific">Smallanthus sonchifolius</name>
    <dbReference type="NCBI Taxonomy" id="185202"/>
    <lineage>
        <taxon>Eukaryota</taxon>
        <taxon>Viridiplantae</taxon>
        <taxon>Streptophyta</taxon>
        <taxon>Embryophyta</taxon>
        <taxon>Tracheophyta</taxon>
        <taxon>Spermatophyta</taxon>
        <taxon>Magnoliopsida</taxon>
        <taxon>eudicotyledons</taxon>
        <taxon>Gunneridae</taxon>
        <taxon>Pentapetalae</taxon>
        <taxon>asterids</taxon>
        <taxon>campanulids</taxon>
        <taxon>Asterales</taxon>
        <taxon>Asteraceae</taxon>
        <taxon>Asteroideae</taxon>
        <taxon>Heliantheae alliance</taxon>
        <taxon>Millerieae</taxon>
        <taxon>Smallanthus</taxon>
    </lineage>
</organism>
<dbReference type="Proteomes" id="UP001056120">
    <property type="component" value="Linkage Group LG17"/>
</dbReference>
<proteinExistence type="predicted"/>
<reference evidence="2" key="1">
    <citation type="journal article" date="2022" name="Mol. Ecol. Resour.">
        <title>The genomes of chicory, endive, great burdock and yacon provide insights into Asteraceae palaeo-polyploidization history and plant inulin production.</title>
        <authorList>
            <person name="Fan W."/>
            <person name="Wang S."/>
            <person name="Wang H."/>
            <person name="Wang A."/>
            <person name="Jiang F."/>
            <person name="Liu H."/>
            <person name="Zhao H."/>
            <person name="Xu D."/>
            <person name="Zhang Y."/>
        </authorList>
    </citation>
    <scope>NUCLEOTIDE SEQUENCE [LARGE SCALE GENOMIC DNA]</scope>
    <source>
        <strain evidence="2">cv. Yunnan</strain>
    </source>
</reference>
<dbReference type="EMBL" id="CM042034">
    <property type="protein sequence ID" value="KAI3762817.1"/>
    <property type="molecule type" value="Genomic_DNA"/>
</dbReference>
<accession>A0ACB9EVE6</accession>
<evidence type="ECO:0000313" key="2">
    <source>
        <dbReference type="Proteomes" id="UP001056120"/>
    </source>
</evidence>
<protein>
    <submittedName>
        <fullName evidence="1">Uncharacterized protein</fullName>
    </submittedName>
</protein>
<reference evidence="1 2" key="2">
    <citation type="journal article" date="2022" name="Mol. Ecol. Resour.">
        <title>The genomes of chicory, endive, great burdock and yacon provide insights into Asteraceae paleo-polyploidization history and plant inulin production.</title>
        <authorList>
            <person name="Fan W."/>
            <person name="Wang S."/>
            <person name="Wang H."/>
            <person name="Wang A."/>
            <person name="Jiang F."/>
            <person name="Liu H."/>
            <person name="Zhao H."/>
            <person name="Xu D."/>
            <person name="Zhang Y."/>
        </authorList>
    </citation>
    <scope>NUCLEOTIDE SEQUENCE [LARGE SCALE GENOMIC DNA]</scope>
    <source>
        <strain evidence="2">cv. Yunnan</strain>
        <tissue evidence="1">Leaves</tissue>
    </source>
</reference>
<comment type="caution">
    <text evidence="1">The sequence shown here is derived from an EMBL/GenBank/DDBJ whole genome shotgun (WGS) entry which is preliminary data.</text>
</comment>
<keyword evidence="2" id="KW-1185">Reference proteome</keyword>
<sequence>MVKSRFVTKPSTEKWNKRSMVPCLSTLGNAQSGTKENQRDLFLIVEEWILMRAPRTNNTYQIDMTVATTTSSIATCLISKATEIYSILVHRKLGHLSYRKMNHLVQNGLVTGVPKLRFFVVDDCTKDEIAEILQYLHMNLESLCKLMVRRIRSDNDTEFKNNMMEIFCLKKGIHQEFSAPYTPQQNGVAERKNRTLIDTTRTMLSDAKLLITFWAEAVNTACHVLNRVLVEKRHNKTSYELINNRPPKLGYLIPFGSPCSLLLQHKDRQSKFHAKAVEGIFLGYVANSPCKRVYNIKSRTTEEWFEVDCSTHNTTPEPTGPAWGVDYDSLFKSFNLPDLFAEDAANLSNVASASGTHESDTEEDTYSEEDGAQIDQRTHVRYEAPVDPINIESSSGVNDMCELSTNLETYVQETIVLETIIHRNHPIDNVIGDPNAGVQTRQITVTENTSLYAEILNTGIMETCLKAAFVSQIEPKNIKEALPDNCWIEAMQDELSQFRKLHVWDLVDLPRGVHPIETRWVFKCKTDDRHVVVKNKARLVVQGFYQQEGLDYMEVYAPVSRLESIRLFLAYASFVGVTPPNSTNGVLPFGA</sequence>
<evidence type="ECO:0000313" key="1">
    <source>
        <dbReference type="EMBL" id="KAI3762817.1"/>
    </source>
</evidence>